<proteinExistence type="inferred from homology"/>
<keyword evidence="5" id="KW-1133">Transmembrane helix</keyword>
<accession>A0A8H7TDH3</accession>
<evidence type="ECO:0000256" key="5">
    <source>
        <dbReference type="SAM" id="Phobius"/>
    </source>
</evidence>
<evidence type="ECO:0000256" key="3">
    <source>
        <dbReference type="ARBA" id="ARBA00023002"/>
    </source>
</evidence>
<dbReference type="Pfam" id="PF00248">
    <property type="entry name" value="Aldo_ket_red"/>
    <property type="match status" value="1"/>
</dbReference>
<keyword evidence="2" id="KW-0521">NADP</keyword>
<name>A0A8H7TDH3_9HELO</name>
<evidence type="ECO:0000256" key="4">
    <source>
        <dbReference type="SAM" id="MobiDB-lite"/>
    </source>
</evidence>
<evidence type="ECO:0000256" key="2">
    <source>
        <dbReference type="ARBA" id="ARBA00022857"/>
    </source>
</evidence>
<reference evidence="7" key="1">
    <citation type="submission" date="2021-02" db="EMBL/GenBank/DDBJ databases">
        <title>Genome sequence Cadophora malorum strain M34.</title>
        <authorList>
            <person name="Stefanovic E."/>
            <person name="Vu D."/>
            <person name="Scully C."/>
            <person name="Dijksterhuis J."/>
            <person name="Roader J."/>
            <person name="Houbraken J."/>
        </authorList>
    </citation>
    <scope>NUCLEOTIDE SEQUENCE</scope>
    <source>
        <strain evidence="7">M34</strain>
    </source>
</reference>
<dbReference type="Gene3D" id="3.20.20.100">
    <property type="entry name" value="NADP-dependent oxidoreductase domain"/>
    <property type="match status" value="1"/>
</dbReference>
<comment type="similarity">
    <text evidence="1">Belongs to the aldo/keto reductase family.</text>
</comment>
<feature type="region of interest" description="Disordered" evidence="4">
    <location>
        <begin position="469"/>
        <end position="489"/>
    </location>
</feature>
<keyword evidence="5" id="KW-0472">Membrane</keyword>
<dbReference type="PANTHER" id="PTHR43827:SF3">
    <property type="entry name" value="NADP-DEPENDENT OXIDOREDUCTASE DOMAIN-CONTAINING PROTEIN"/>
    <property type="match status" value="1"/>
</dbReference>
<dbReference type="PANTHER" id="PTHR43827">
    <property type="entry name" value="2,5-DIKETO-D-GLUCONIC ACID REDUCTASE"/>
    <property type="match status" value="1"/>
</dbReference>
<feature type="domain" description="NADP-dependent oxidoreductase" evidence="6">
    <location>
        <begin position="62"/>
        <end position="209"/>
    </location>
</feature>
<dbReference type="SUPFAM" id="SSF51430">
    <property type="entry name" value="NAD(P)-linked oxidoreductase"/>
    <property type="match status" value="1"/>
</dbReference>
<dbReference type="Proteomes" id="UP000664132">
    <property type="component" value="Unassembled WGS sequence"/>
</dbReference>
<keyword evidence="5" id="KW-0812">Transmembrane</keyword>
<dbReference type="AlphaFoldDB" id="A0A8H7TDH3"/>
<evidence type="ECO:0000313" key="7">
    <source>
        <dbReference type="EMBL" id="KAG4416841.1"/>
    </source>
</evidence>
<organism evidence="7 8">
    <name type="scientific">Cadophora malorum</name>
    <dbReference type="NCBI Taxonomy" id="108018"/>
    <lineage>
        <taxon>Eukaryota</taxon>
        <taxon>Fungi</taxon>
        <taxon>Dikarya</taxon>
        <taxon>Ascomycota</taxon>
        <taxon>Pezizomycotina</taxon>
        <taxon>Leotiomycetes</taxon>
        <taxon>Helotiales</taxon>
        <taxon>Ploettnerulaceae</taxon>
        <taxon>Cadophora</taxon>
    </lineage>
</organism>
<dbReference type="InterPro" id="IPR020471">
    <property type="entry name" value="AKR"/>
</dbReference>
<dbReference type="InterPro" id="IPR036812">
    <property type="entry name" value="NAD(P)_OxRdtase_dom_sf"/>
</dbReference>
<evidence type="ECO:0000256" key="1">
    <source>
        <dbReference type="ARBA" id="ARBA00007905"/>
    </source>
</evidence>
<dbReference type="EMBL" id="JAFJYH010000173">
    <property type="protein sequence ID" value="KAG4416841.1"/>
    <property type="molecule type" value="Genomic_DNA"/>
</dbReference>
<dbReference type="InterPro" id="IPR023210">
    <property type="entry name" value="NADP_OxRdtase_dom"/>
</dbReference>
<feature type="compositionally biased region" description="Pro residues" evidence="4">
    <location>
        <begin position="477"/>
        <end position="486"/>
    </location>
</feature>
<keyword evidence="3" id="KW-0560">Oxidoreductase</keyword>
<feature type="region of interest" description="Disordered" evidence="4">
    <location>
        <begin position="423"/>
        <end position="443"/>
    </location>
</feature>
<comment type="caution">
    <text evidence="7">The sequence shown here is derived from an EMBL/GenBank/DDBJ whole genome shotgun (WGS) entry which is preliminary data.</text>
</comment>
<gene>
    <name evidence="7" type="ORF">IFR04_010037</name>
</gene>
<keyword evidence="8" id="KW-1185">Reference proteome</keyword>
<evidence type="ECO:0000313" key="8">
    <source>
        <dbReference type="Proteomes" id="UP000664132"/>
    </source>
</evidence>
<dbReference type="OrthoDB" id="4497018at2759"/>
<feature type="compositionally biased region" description="Polar residues" evidence="4">
    <location>
        <begin position="423"/>
        <end position="435"/>
    </location>
</feature>
<protein>
    <recommendedName>
        <fullName evidence="6">NADP-dependent oxidoreductase domain-containing protein</fullName>
    </recommendedName>
</protein>
<dbReference type="PRINTS" id="PR00069">
    <property type="entry name" value="ALDKETRDTASE"/>
</dbReference>
<dbReference type="GO" id="GO:0016616">
    <property type="term" value="F:oxidoreductase activity, acting on the CH-OH group of donors, NAD or NADP as acceptor"/>
    <property type="evidence" value="ECO:0007669"/>
    <property type="project" value="UniProtKB-ARBA"/>
</dbReference>
<evidence type="ECO:0000259" key="6">
    <source>
        <dbReference type="Pfam" id="PF00248"/>
    </source>
</evidence>
<feature type="transmembrane region" description="Helical" evidence="5">
    <location>
        <begin position="158"/>
        <end position="184"/>
    </location>
</feature>
<sequence>MRTFSQSSKIPVTKLNDGNVMPVLGTTANDDGYNQTKEALQLGIRRINITNSEEYYGILTVAWSAMEEIKLSKRARSIGVAGMRMKDLSVIVKEAKRFLPAVNQVEFHPLCQKTELLRWSKLQGITTATYEPLVGVAGSATTELTSNGAREIFSNIALAYRVPIAAIILKWIALSGVVIVTIGITNNQLGTQLKMFEIGMTNYEFDIIMAAGLDKLDNDTINAQVKAETVKVQEGAQRYDKHARRRNGVFISPNIHSGSAPADLTEHFSKTFVTFAAIAFTLHPSLSEDHRFKSAVIEIRATNSDGVPLKVLRFAPHLAYGRISSASLKWNFQLGASLGVAQGPAKADLEPKLGFEKDLVVGSFMRIQGSTRSVPPTLAPSSQPKVPDTSLVWSLENSQQEGGLPREFTFVFLLERSLPTKASHQSQLKAQNQQPCRPPMRKSATEGDEVVCCNQDSSPLKYERIAGIDSTIQEPRSAPPTPPRSPPLKRLVKKSMDFAHTIVAKAQSNFEEMEDCVHTKANELESELSHMSQSLHKTCVTPGPLHVTGEMPNARRVSTASTIRTEEVFTPVHFHISVKPRITNAPDKSTNIFAASKYDESIVEGQVGQRFGVVEVGNDEDGESVLVDGFYNFAAMGGHFEDLVELPGSSVGTIEPSLLAK</sequence>